<dbReference type="PANTHER" id="PTHR43520">
    <property type="entry name" value="ATP7, ISOFORM B"/>
    <property type="match status" value="1"/>
</dbReference>
<evidence type="ECO:0000313" key="6">
    <source>
        <dbReference type="Proteomes" id="UP001321421"/>
    </source>
</evidence>
<accession>A0ABN6YLM4</accession>
<dbReference type="PROSITE" id="PS01047">
    <property type="entry name" value="HMA_1"/>
    <property type="match status" value="1"/>
</dbReference>
<dbReference type="PROSITE" id="PS50846">
    <property type="entry name" value="HMA_2"/>
    <property type="match status" value="1"/>
</dbReference>
<sequence length="192" mass="20468">MSTDLGQQPRVDGVVELDITGMTCASCANRIERKLNKLDGVTATVNYATEKASVQHTADVSTDDLLRTVEAAGYQAAVPRTERADAGDDAAPDARDHELQTLRQRVLVSAALSVPVILMAMVPALQFDNWQWLSLTLAAPVVVWGPGRSTGPRGPTCGTAPSPWTPWCRSVRSRPCPGRSSPCSSVTPECPA</sequence>
<proteinExistence type="predicted"/>
<keyword evidence="3" id="KW-0472">Membrane</keyword>
<dbReference type="InterPro" id="IPR017969">
    <property type="entry name" value="Heavy-metal-associated_CS"/>
</dbReference>
<name>A0ABN6YLM4_9MICO</name>
<organism evidence="5 6">
    <name type="scientific">Barrientosiimonas endolithica</name>
    <dbReference type="NCBI Taxonomy" id="1535208"/>
    <lineage>
        <taxon>Bacteria</taxon>
        <taxon>Bacillati</taxon>
        <taxon>Actinomycetota</taxon>
        <taxon>Actinomycetes</taxon>
        <taxon>Micrococcales</taxon>
        <taxon>Dermacoccaceae</taxon>
        <taxon>Barrientosiimonas</taxon>
    </lineage>
</organism>
<evidence type="ECO:0000256" key="2">
    <source>
        <dbReference type="ARBA" id="ARBA00022967"/>
    </source>
</evidence>
<dbReference type="EMBL" id="AP027735">
    <property type="protein sequence ID" value="BDZ58369.1"/>
    <property type="molecule type" value="Genomic_DNA"/>
</dbReference>
<dbReference type="SUPFAM" id="SSF55008">
    <property type="entry name" value="HMA, heavy metal-associated domain"/>
    <property type="match status" value="1"/>
</dbReference>
<dbReference type="PANTHER" id="PTHR43520:SF8">
    <property type="entry name" value="P-TYPE CU(+) TRANSPORTER"/>
    <property type="match status" value="1"/>
</dbReference>
<evidence type="ECO:0000259" key="4">
    <source>
        <dbReference type="PROSITE" id="PS50846"/>
    </source>
</evidence>
<evidence type="ECO:0000313" key="5">
    <source>
        <dbReference type="EMBL" id="BDZ58369.1"/>
    </source>
</evidence>
<evidence type="ECO:0000256" key="3">
    <source>
        <dbReference type="SAM" id="Phobius"/>
    </source>
</evidence>
<keyword evidence="3" id="KW-1133">Transmembrane helix</keyword>
<evidence type="ECO:0000256" key="1">
    <source>
        <dbReference type="ARBA" id="ARBA00022723"/>
    </source>
</evidence>
<reference evidence="6" key="1">
    <citation type="journal article" date="2019" name="Int. J. Syst. Evol. Microbiol.">
        <title>The Global Catalogue of Microorganisms (GCM) 10K type strain sequencing project: providing services to taxonomists for standard genome sequencing and annotation.</title>
        <authorList>
            <consortium name="The Broad Institute Genomics Platform"/>
            <consortium name="The Broad Institute Genome Sequencing Center for Infectious Disease"/>
            <person name="Wu L."/>
            <person name="Ma J."/>
        </authorList>
    </citation>
    <scope>NUCLEOTIDE SEQUENCE [LARGE SCALE GENOMIC DNA]</scope>
    <source>
        <strain evidence="6">NBRC 110608</strain>
    </source>
</reference>
<dbReference type="Gene3D" id="3.30.70.100">
    <property type="match status" value="1"/>
</dbReference>
<feature type="domain" description="HMA" evidence="4">
    <location>
        <begin position="13"/>
        <end position="77"/>
    </location>
</feature>
<dbReference type="CDD" id="cd00371">
    <property type="entry name" value="HMA"/>
    <property type="match status" value="1"/>
</dbReference>
<keyword evidence="2" id="KW-1278">Translocase</keyword>
<dbReference type="Proteomes" id="UP001321421">
    <property type="component" value="Chromosome"/>
</dbReference>
<feature type="transmembrane region" description="Helical" evidence="3">
    <location>
        <begin position="106"/>
        <end position="124"/>
    </location>
</feature>
<gene>
    <name evidence="5" type="ORF">GCM10025872_20260</name>
</gene>
<keyword evidence="6" id="KW-1185">Reference proteome</keyword>
<protein>
    <recommendedName>
        <fullName evidence="4">HMA domain-containing protein</fullName>
    </recommendedName>
</protein>
<dbReference type="InterPro" id="IPR006121">
    <property type="entry name" value="HMA_dom"/>
</dbReference>
<dbReference type="InterPro" id="IPR036163">
    <property type="entry name" value="HMA_dom_sf"/>
</dbReference>
<keyword evidence="1" id="KW-0479">Metal-binding</keyword>
<keyword evidence="3" id="KW-0812">Transmembrane</keyword>
<dbReference type="Pfam" id="PF00403">
    <property type="entry name" value="HMA"/>
    <property type="match status" value="1"/>
</dbReference>